<reference evidence="3 4" key="1">
    <citation type="journal article" date="2019" name="Appl. Microbiol. Biotechnol.">
        <title>Genome sequence of Isaria javanica and comparative genome analysis insights into family S53 peptidase evolution in fungal entomopathogens.</title>
        <authorList>
            <person name="Lin R."/>
            <person name="Zhang X."/>
            <person name="Xin B."/>
            <person name="Zou M."/>
            <person name="Gao Y."/>
            <person name="Qin F."/>
            <person name="Hu Q."/>
            <person name="Xie B."/>
            <person name="Cheng X."/>
        </authorList>
    </citation>
    <scope>NUCLEOTIDE SEQUENCE [LARGE SCALE GENOMIC DNA]</scope>
    <source>
        <strain evidence="3 4">IJ1G</strain>
    </source>
</reference>
<proteinExistence type="predicted"/>
<dbReference type="PANTHER" id="PTHR13593">
    <property type="match status" value="1"/>
</dbReference>
<dbReference type="Gene3D" id="3.20.20.190">
    <property type="entry name" value="Phosphatidylinositol (PI) phosphodiesterase"/>
    <property type="match status" value="1"/>
</dbReference>
<evidence type="ECO:0000256" key="2">
    <source>
        <dbReference type="SAM" id="SignalP"/>
    </source>
</evidence>
<dbReference type="InterPro" id="IPR017946">
    <property type="entry name" value="PLC-like_Pdiesterase_TIM-brl"/>
</dbReference>
<dbReference type="PANTHER" id="PTHR13593:SF143">
    <property type="entry name" value="PHOSPHATIDYLINOSITOL-SPECIFIC PHOSPHOLIPASE C X DOMAIN-CONTAINING PROTEIN"/>
    <property type="match status" value="1"/>
</dbReference>
<evidence type="ECO:0000256" key="1">
    <source>
        <dbReference type="SAM" id="MobiDB-lite"/>
    </source>
</evidence>
<dbReference type="SUPFAM" id="SSF51695">
    <property type="entry name" value="PLC-like phosphodiesterases"/>
    <property type="match status" value="1"/>
</dbReference>
<dbReference type="Proteomes" id="UP000315783">
    <property type="component" value="Unassembled WGS sequence"/>
</dbReference>
<dbReference type="GO" id="GO:0006629">
    <property type="term" value="P:lipid metabolic process"/>
    <property type="evidence" value="ECO:0007669"/>
    <property type="project" value="InterPro"/>
</dbReference>
<gene>
    <name evidence="3" type="ORF">IF1G_07672</name>
</gene>
<protein>
    <submittedName>
        <fullName evidence="3">LysM domain-containing protein</fullName>
    </submittedName>
</protein>
<evidence type="ECO:0000313" key="4">
    <source>
        <dbReference type="Proteomes" id="UP000315783"/>
    </source>
</evidence>
<dbReference type="GO" id="GO:0008081">
    <property type="term" value="F:phosphoric diester hydrolase activity"/>
    <property type="evidence" value="ECO:0007669"/>
    <property type="project" value="InterPro"/>
</dbReference>
<feature type="region of interest" description="Disordered" evidence="1">
    <location>
        <begin position="109"/>
        <end position="128"/>
    </location>
</feature>
<organism evidence="3 4">
    <name type="scientific">Cordyceps javanica</name>
    <dbReference type="NCBI Taxonomy" id="43265"/>
    <lineage>
        <taxon>Eukaryota</taxon>
        <taxon>Fungi</taxon>
        <taxon>Dikarya</taxon>
        <taxon>Ascomycota</taxon>
        <taxon>Pezizomycotina</taxon>
        <taxon>Sordariomycetes</taxon>
        <taxon>Hypocreomycetidae</taxon>
        <taxon>Hypocreales</taxon>
        <taxon>Cordycipitaceae</taxon>
        <taxon>Cordyceps</taxon>
    </lineage>
</organism>
<dbReference type="EMBL" id="SPUK01000011">
    <property type="protein sequence ID" value="TQV93940.1"/>
    <property type="molecule type" value="Genomic_DNA"/>
</dbReference>
<name>A0A545UWU5_9HYPO</name>
<feature type="chain" id="PRO_5021780724" evidence="2">
    <location>
        <begin position="26"/>
        <end position="669"/>
    </location>
</feature>
<keyword evidence="4" id="KW-1185">Reference proteome</keyword>
<dbReference type="OrthoDB" id="1046782at2759"/>
<feature type="signal peptide" evidence="2">
    <location>
        <begin position="1"/>
        <end position="25"/>
    </location>
</feature>
<accession>A0A545UWU5</accession>
<dbReference type="AlphaFoldDB" id="A0A545UWU5"/>
<sequence>MVSTKLLASETLAFLAFGLSSVVYSAPAAQPDHSVTTQSATKTTATAATLPSDLTTTHEGASHFPTAKSPAWITFEDSEVTGEEAKKDLEHIAGLLGITAEQMTRLKFGSTDPELSGPDNGSSPAGANIALPAGIEIELPGESNSDLGISAVHPIKFSPGDTEDVDIFKKTRYEQDTEKRMRKTQDKKKVLVGLVNGTPYRWQLMGVSGGYMDSLFVQKLPRIIEPGLSVTVHADTQRELTYAEVRYRLLGTTEEMWFVLKISTGYPHQVTVEYGGALETVGRGDEGSRGSVVDLGVDRGVSIPTFALAGVEGRFYANDAPPNWMSSMMQDIGSYTLRDVMLPRSHHSGMYTLRKSEGLGSGANTITQDYSVYDQLKVGGVRVLDCRPVVESNGGIYEAHGTKISGVYHGALGVSHTSMIAQINQFNDDYPGELIIIDVNGQETLDGTKFNRLGAAGFATIVESFKRLKHRAVLVAGEDMSKVALDRILCDGQSAVVVRMEEYNIRDVESWPGAAEGFITAVELPYRKHWSDERNANRMAQDQIDTLKREREDGNASAVYITEFILTQQGLDLISGSRVTDLNRDTWVLLVAALWPNFRGQYYPNWLAMDAIRGSELRGIAMTVNQCFVAKRCDTLNGRVPDAPAVALSEASPGESAFDVVDNTPQADS</sequence>
<dbReference type="InterPro" id="IPR051057">
    <property type="entry name" value="PI-PLC_domain"/>
</dbReference>
<keyword evidence="2" id="KW-0732">Signal</keyword>
<comment type="caution">
    <text evidence="3">The sequence shown here is derived from an EMBL/GenBank/DDBJ whole genome shotgun (WGS) entry which is preliminary data.</text>
</comment>
<evidence type="ECO:0000313" key="3">
    <source>
        <dbReference type="EMBL" id="TQV93940.1"/>
    </source>
</evidence>